<name>A0A644VUA9_9ZZZZ</name>
<proteinExistence type="predicted"/>
<evidence type="ECO:0000313" key="1">
    <source>
        <dbReference type="EMBL" id="MPL94989.1"/>
    </source>
</evidence>
<protein>
    <recommendedName>
        <fullName evidence="2">Nucleotidyl transferase AbiEii/AbiGii toxin family protein</fullName>
    </recommendedName>
</protein>
<organism evidence="1">
    <name type="scientific">bioreactor metagenome</name>
    <dbReference type="NCBI Taxonomy" id="1076179"/>
    <lineage>
        <taxon>unclassified sequences</taxon>
        <taxon>metagenomes</taxon>
        <taxon>ecological metagenomes</taxon>
    </lineage>
</organism>
<reference evidence="1" key="1">
    <citation type="submission" date="2019-08" db="EMBL/GenBank/DDBJ databases">
        <authorList>
            <person name="Kucharzyk K."/>
            <person name="Murdoch R.W."/>
            <person name="Higgins S."/>
            <person name="Loffler F."/>
        </authorList>
    </citation>
    <scope>NUCLEOTIDE SEQUENCE</scope>
</reference>
<dbReference type="EMBL" id="VSSQ01000449">
    <property type="protein sequence ID" value="MPL94989.1"/>
    <property type="molecule type" value="Genomic_DNA"/>
</dbReference>
<dbReference type="InterPro" id="IPR014942">
    <property type="entry name" value="AbiEii"/>
</dbReference>
<gene>
    <name evidence="1" type="ORF">SDC9_41152</name>
</gene>
<sequence>MKNIGKRPAEDREALFRNTADKMGINEAIIEKDFWVCWMLDYLFHDCPWKNTLTFKGGTSLSKAYGLIDRFSEDIDLILDWCILDYDKDEPWKDRTKNQQDHFNKEANHRAEEFLKDIFLPQITNDLSEELGISVDMGILADDKQTITFRYPHGFSDASILQEIRLEIGPLAACTPSGWETIQPYSAEKYPNLFGQKSTDVLTVHPERTFWEKILILHSVANLPKGKPVPLRYSRHYYDVVKMGDSKVKAKAFADLDLLEMVTKFKMKFYPLSWANYEQVFAGEIRLLPSDVHMAALKSDYSRMQSMMYGDVLDFEEILEKLGALQEEIQQLMKTRS</sequence>
<accession>A0A644VUA9</accession>
<evidence type="ECO:0008006" key="2">
    <source>
        <dbReference type="Google" id="ProtNLM"/>
    </source>
</evidence>
<comment type="caution">
    <text evidence="1">The sequence shown here is derived from an EMBL/GenBank/DDBJ whole genome shotgun (WGS) entry which is preliminary data.</text>
</comment>
<dbReference type="Pfam" id="PF08843">
    <property type="entry name" value="AbiEii"/>
    <property type="match status" value="1"/>
</dbReference>
<dbReference type="AlphaFoldDB" id="A0A644VUA9"/>
<dbReference type="Gene3D" id="3.10.450.620">
    <property type="entry name" value="JHP933, nucleotidyltransferase-like core domain"/>
    <property type="match status" value="1"/>
</dbReference>